<evidence type="ECO:0000256" key="1">
    <source>
        <dbReference type="ARBA" id="ARBA00008164"/>
    </source>
</evidence>
<dbReference type="Gene3D" id="3.30.479.30">
    <property type="entry name" value="Band 7 domain"/>
    <property type="match status" value="1"/>
</dbReference>
<protein>
    <recommendedName>
        <fullName evidence="3">Band 7 domain-containing protein</fullName>
    </recommendedName>
</protein>
<evidence type="ECO:0000256" key="2">
    <source>
        <dbReference type="SAM" id="MobiDB-lite"/>
    </source>
</evidence>
<dbReference type="AlphaFoldDB" id="A0A8S2Q551"/>
<comment type="similarity">
    <text evidence="1">Belongs to the band 7/mec-2 family.</text>
</comment>
<comment type="caution">
    <text evidence="5">The sequence shown here is derived from an EMBL/GenBank/DDBJ whole genome shotgun (WGS) entry which is preliminary data.</text>
</comment>
<dbReference type="Proteomes" id="UP000681720">
    <property type="component" value="Unassembled WGS sequence"/>
</dbReference>
<dbReference type="PRINTS" id="PR00721">
    <property type="entry name" value="STOMATIN"/>
</dbReference>
<proteinExistence type="inferred from homology"/>
<dbReference type="PANTHER" id="PTHR10264:SF19">
    <property type="entry name" value="AT06885P-RELATED"/>
    <property type="match status" value="1"/>
</dbReference>
<feature type="region of interest" description="Disordered" evidence="2">
    <location>
        <begin position="1"/>
        <end position="27"/>
    </location>
</feature>
<reference evidence="5" key="1">
    <citation type="submission" date="2021-02" db="EMBL/GenBank/DDBJ databases">
        <authorList>
            <person name="Nowell W R."/>
        </authorList>
    </citation>
    <scope>NUCLEOTIDE SEQUENCE</scope>
</reference>
<dbReference type="GO" id="GO:0005886">
    <property type="term" value="C:plasma membrane"/>
    <property type="evidence" value="ECO:0007669"/>
    <property type="project" value="InterPro"/>
</dbReference>
<sequence length="242" mass="26719">MSVSTGNEPLYPTTRDAVPRAPVPSRDGTETNIDGVFICDCGCPRDSPVLRFLSWVLVCITFPFSFCLSFKVLEKYEEAVISTSGGFFRGRNGRILWINPCVATMIKVDMRVKTFKTSPQDVLNPTDNPHNASVYAVVRSRVTDSVKSVTVMKDHQHALQLLAQARLQKVLGMQTLEEIVTRPEAIELKLLQDLNQITTSWGVEVKNVDINTIISPQSAHVSVTVEPEHSPRSGADGVDVHA</sequence>
<dbReference type="PANTHER" id="PTHR10264">
    <property type="entry name" value="BAND 7 PROTEIN-RELATED"/>
    <property type="match status" value="1"/>
</dbReference>
<dbReference type="SMART" id="SM00244">
    <property type="entry name" value="PHB"/>
    <property type="match status" value="1"/>
</dbReference>
<name>A0A8S2Q551_9BILA</name>
<dbReference type="Pfam" id="PF01145">
    <property type="entry name" value="Band_7"/>
    <property type="match status" value="1"/>
</dbReference>
<feature type="domain" description="Band 7" evidence="3">
    <location>
        <begin position="68"/>
        <end position="229"/>
    </location>
</feature>
<evidence type="ECO:0000313" key="5">
    <source>
        <dbReference type="EMBL" id="CAF4085053.1"/>
    </source>
</evidence>
<dbReference type="SUPFAM" id="SSF117892">
    <property type="entry name" value="Band 7/SPFH domain"/>
    <property type="match status" value="1"/>
</dbReference>
<accession>A0A8S2Q551</accession>
<dbReference type="InterPro" id="IPR036013">
    <property type="entry name" value="Band_7/SPFH_dom_sf"/>
</dbReference>
<evidence type="ECO:0000259" key="3">
    <source>
        <dbReference type="SMART" id="SM00244"/>
    </source>
</evidence>
<dbReference type="InterPro" id="IPR001972">
    <property type="entry name" value="Stomatin_HflK_fam"/>
</dbReference>
<dbReference type="Proteomes" id="UP000681967">
    <property type="component" value="Unassembled WGS sequence"/>
</dbReference>
<gene>
    <name evidence="5" type="ORF">BYL167_LOCUS18290</name>
    <name evidence="4" type="ORF">GIL414_LOCUS1135</name>
</gene>
<dbReference type="InterPro" id="IPR043202">
    <property type="entry name" value="Band-7_stomatin-like"/>
</dbReference>
<evidence type="ECO:0000313" key="4">
    <source>
        <dbReference type="EMBL" id="CAF3801862.1"/>
    </source>
</evidence>
<dbReference type="InterPro" id="IPR001107">
    <property type="entry name" value="Band_7"/>
</dbReference>
<evidence type="ECO:0000313" key="6">
    <source>
        <dbReference type="Proteomes" id="UP000681967"/>
    </source>
</evidence>
<feature type="region of interest" description="Disordered" evidence="2">
    <location>
        <begin position="223"/>
        <end position="242"/>
    </location>
</feature>
<dbReference type="EMBL" id="CAJOBJ010000175">
    <property type="protein sequence ID" value="CAF3801862.1"/>
    <property type="molecule type" value="Genomic_DNA"/>
</dbReference>
<organism evidence="5 6">
    <name type="scientific">Rotaria magnacalcarata</name>
    <dbReference type="NCBI Taxonomy" id="392030"/>
    <lineage>
        <taxon>Eukaryota</taxon>
        <taxon>Metazoa</taxon>
        <taxon>Spiralia</taxon>
        <taxon>Gnathifera</taxon>
        <taxon>Rotifera</taxon>
        <taxon>Eurotatoria</taxon>
        <taxon>Bdelloidea</taxon>
        <taxon>Philodinida</taxon>
        <taxon>Philodinidae</taxon>
        <taxon>Rotaria</taxon>
    </lineage>
</organism>
<dbReference type="EMBL" id="CAJOBH010007468">
    <property type="protein sequence ID" value="CAF4085053.1"/>
    <property type="molecule type" value="Genomic_DNA"/>
</dbReference>